<dbReference type="InterPro" id="IPR000792">
    <property type="entry name" value="Tscrpt_reg_LuxR_C"/>
</dbReference>
<evidence type="ECO:0000259" key="5">
    <source>
        <dbReference type="PROSITE" id="PS50110"/>
    </source>
</evidence>
<protein>
    <submittedName>
        <fullName evidence="6">Two component transcriptional regulator, LuxR family</fullName>
    </submittedName>
</protein>
<dbReference type="HOGENOM" id="CLU_000445_90_1_10"/>
<dbReference type="InterPro" id="IPR016032">
    <property type="entry name" value="Sig_transdc_resp-reg_C-effctor"/>
</dbReference>
<feature type="domain" description="HTH luxR-type" evidence="4">
    <location>
        <begin position="131"/>
        <end position="196"/>
    </location>
</feature>
<dbReference type="eggNOG" id="COG2197">
    <property type="taxonomic scope" value="Bacteria"/>
</dbReference>
<dbReference type="InterPro" id="IPR036388">
    <property type="entry name" value="WH-like_DNA-bd_sf"/>
</dbReference>
<dbReference type="SMART" id="SM00421">
    <property type="entry name" value="HTH_LUXR"/>
    <property type="match status" value="1"/>
</dbReference>
<dbReference type="CDD" id="cd06170">
    <property type="entry name" value="LuxR_C_like"/>
    <property type="match status" value="1"/>
</dbReference>
<dbReference type="EMBL" id="CP002545">
    <property type="protein sequence ID" value="ADY52967.1"/>
    <property type="molecule type" value="Genomic_DNA"/>
</dbReference>
<dbReference type="PROSITE" id="PS50110">
    <property type="entry name" value="RESPONSE_REGULATORY"/>
    <property type="match status" value="1"/>
</dbReference>
<sequence length="203" mass="23022">MIRILIIEDEIVIARFIEQQLKIISPCKVEIALSIEEVEQLLPEFSPQLVLCDIELNDKLDGIELIKSLKASYSFELIFITSYQTINTINRAFELAPANYIIKPLDESRLYAGVLPVIKKISANSDTKNDIAELQKQVSQSELNILKLIAKQKTTKEIADILNLSPSTIKNHRHSICRKLNLGEETNALLTWTLKNHKLLETG</sequence>
<evidence type="ECO:0000256" key="1">
    <source>
        <dbReference type="ARBA" id="ARBA00023125"/>
    </source>
</evidence>
<feature type="modified residue" description="4-aspartylphosphate" evidence="2">
    <location>
        <position position="53"/>
    </location>
</feature>
<accession>F0SE41</accession>
<proteinExistence type="predicted"/>
<dbReference type="Pfam" id="PF00196">
    <property type="entry name" value="GerE"/>
    <property type="match status" value="1"/>
</dbReference>
<dbReference type="GO" id="GO:0000160">
    <property type="term" value="P:phosphorelay signal transduction system"/>
    <property type="evidence" value="ECO:0007669"/>
    <property type="project" value="InterPro"/>
</dbReference>
<feature type="coiled-coil region" evidence="3">
    <location>
        <begin position="124"/>
        <end position="151"/>
    </location>
</feature>
<gene>
    <name evidence="6" type="ordered locus">Pedsa_2419</name>
</gene>
<dbReference type="GO" id="GO:0003677">
    <property type="term" value="F:DNA binding"/>
    <property type="evidence" value="ECO:0007669"/>
    <property type="project" value="UniProtKB-KW"/>
</dbReference>
<evidence type="ECO:0000313" key="6">
    <source>
        <dbReference type="EMBL" id="ADY52967.1"/>
    </source>
</evidence>
<dbReference type="RefSeq" id="WP_013633452.1">
    <property type="nucleotide sequence ID" value="NC_015177.1"/>
</dbReference>
<keyword evidence="1" id="KW-0238">DNA-binding</keyword>
<dbReference type="SMART" id="SM00448">
    <property type="entry name" value="REC"/>
    <property type="match status" value="1"/>
</dbReference>
<dbReference type="SUPFAM" id="SSF46894">
    <property type="entry name" value="C-terminal effector domain of the bipartite response regulators"/>
    <property type="match status" value="1"/>
</dbReference>
<feature type="domain" description="Response regulatory" evidence="5">
    <location>
        <begin position="3"/>
        <end position="118"/>
    </location>
</feature>
<dbReference type="Gene3D" id="1.10.10.10">
    <property type="entry name" value="Winged helix-like DNA-binding domain superfamily/Winged helix DNA-binding domain"/>
    <property type="match status" value="1"/>
</dbReference>
<keyword evidence="7" id="KW-1185">Reference proteome</keyword>
<keyword evidence="3" id="KW-0175">Coiled coil</keyword>
<reference evidence="6 7" key="1">
    <citation type="journal article" date="2011" name="Stand. Genomic Sci.">
        <title>Complete genome sequence of the gliding, heparinolytic Pedobacter saltans type strain (113).</title>
        <authorList>
            <person name="Liolios K."/>
            <person name="Sikorski J."/>
            <person name="Lu M."/>
            <person name="Nolan M."/>
            <person name="Lapidus A."/>
            <person name="Lucas S."/>
            <person name="Hammon N."/>
            <person name="Deshpande S."/>
            <person name="Cheng J.F."/>
            <person name="Tapia R."/>
            <person name="Han C."/>
            <person name="Goodwin L."/>
            <person name="Pitluck S."/>
            <person name="Huntemann M."/>
            <person name="Ivanova N."/>
            <person name="Pagani I."/>
            <person name="Mavromatis K."/>
            <person name="Ovchinikova G."/>
            <person name="Pati A."/>
            <person name="Chen A."/>
            <person name="Palaniappan K."/>
            <person name="Land M."/>
            <person name="Hauser L."/>
            <person name="Brambilla E.M."/>
            <person name="Kotsyurbenko O."/>
            <person name="Rohde M."/>
            <person name="Tindall B.J."/>
            <person name="Abt B."/>
            <person name="Goker M."/>
            <person name="Detter J.C."/>
            <person name="Woyke T."/>
            <person name="Bristow J."/>
            <person name="Eisen J.A."/>
            <person name="Markowitz V."/>
            <person name="Hugenholtz P."/>
            <person name="Klenk H.P."/>
            <person name="Kyrpides N.C."/>
        </authorList>
    </citation>
    <scope>NUCLEOTIDE SEQUENCE [LARGE SCALE GENOMIC DNA]</scope>
    <source>
        <strain evidence="7">ATCC 51119 / DSM 12145 / JCM 21818 / LMG 10337 / NBRC 100064 / NCIMB 13643</strain>
    </source>
</reference>
<dbReference type="PRINTS" id="PR00038">
    <property type="entry name" value="HTHLUXR"/>
</dbReference>
<dbReference type="KEGG" id="psn:Pedsa_2419"/>
<evidence type="ECO:0000313" key="7">
    <source>
        <dbReference type="Proteomes" id="UP000000310"/>
    </source>
</evidence>
<dbReference type="Pfam" id="PF00072">
    <property type="entry name" value="Response_reg"/>
    <property type="match status" value="1"/>
</dbReference>
<dbReference type="PANTHER" id="PTHR43214:SF43">
    <property type="entry name" value="TWO-COMPONENT RESPONSE REGULATOR"/>
    <property type="match status" value="1"/>
</dbReference>
<dbReference type="STRING" id="762903.Pedsa_2419"/>
<dbReference type="Proteomes" id="UP000000310">
    <property type="component" value="Chromosome"/>
</dbReference>
<keyword evidence="2" id="KW-0597">Phosphoprotein</keyword>
<organism evidence="6 7">
    <name type="scientific">Pseudopedobacter saltans (strain ATCC 51119 / DSM 12145 / JCM 21818 / CCUG 39354 / LMG 10337 / NBRC 100064 / NCIMB 13643)</name>
    <name type="common">Pedobacter saltans</name>
    <dbReference type="NCBI Taxonomy" id="762903"/>
    <lineage>
        <taxon>Bacteria</taxon>
        <taxon>Pseudomonadati</taxon>
        <taxon>Bacteroidota</taxon>
        <taxon>Sphingobacteriia</taxon>
        <taxon>Sphingobacteriales</taxon>
        <taxon>Sphingobacteriaceae</taxon>
        <taxon>Pseudopedobacter</taxon>
    </lineage>
</organism>
<dbReference type="InterPro" id="IPR001789">
    <property type="entry name" value="Sig_transdc_resp-reg_receiver"/>
</dbReference>
<dbReference type="Gene3D" id="3.40.50.2300">
    <property type="match status" value="1"/>
</dbReference>
<dbReference type="GO" id="GO:0006355">
    <property type="term" value="P:regulation of DNA-templated transcription"/>
    <property type="evidence" value="ECO:0007669"/>
    <property type="project" value="InterPro"/>
</dbReference>
<dbReference type="PROSITE" id="PS50043">
    <property type="entry name" value="HTH_LUXR_2"/>
    <property type="match status" value="1"/>
</dbReference>
<reference evidence="7" key="2">
    <citation type="submission" date="2011-02" db="EMBL/GenBank/DDBJ databases">
        <title>The complete genome of Pedobacter saltans DSM 12145.</title>
        <authorList>
            <consortium name="US DOE Joint Genome Institute (JGI-PGF)"/>
            <person name="Lucas S."/>
            <person name="Copeland A."/>
            <person name="Lapidus A."/>
            <person name="Bruce D."/>
            <person name="Goodwin L."/>
            <person name="Pitluck S."/>
            <person name="Kyrpides N."/>
            <person name="Mavromatis K."/>
            <person name="Pagani I."/>
            <person name="Ivanova N."/>
            <person name="Ovchinnikova G."/>
            <person name="Lu M."/>
            <person name="Detter J.C."/>
            <person name="Han C."/>
            <person name="Land M."/>
            <person name="Hauser L."/>
            <person name="Markowitz V."/>
            <person name="Cheng J.-F."/>
            <person name="Hugenholtz P."/>
            <person name="Woyke T."/>
            <person name="Wu D."/>
            <person name="Tindall B."/>
            <person name="Pomrenke H.G."/>
            <person name="Brambilla E."/>
            <person name="Klenk H.-P."/>
            <person name="Eisen J.A."/>
        </authorList>
    </citation>
    <scope>NUCLEOTIDE SEQUENCE [LARGE SCALE GENOMIC DNA]</scope>
    <source>
        <strain evidence="7">ATCC 51119 / DSM 12145 / JCM 21818 / LMG 10337 / NBRC 100064 / NCIMB 13643</strain>
    </source>
</reference>
<evidence type="ECO:0000256" key="2">
    <source>
        <dbReference type="PROSITE-ProRule" id="PRU00169"/>
    </source>
</evidence>
<dbReference type="InterPro" id="IPR011006">
    <property type="entry name" value="CheY-like_superfamily"/>
</dbReference>
<dbReference type="SUPFAM" id="SSF52172">
    <property type="entry name" value="CheY-like"/>
    <property type="match status" value="1"/>
</dbReference>
<name>F0SE41_PSESL</name>
<dbReference type="InterPro" id="IPR039420">
    <property type="entry name" value="WalR-like"/>
</dbReference>
<evidence type="ECO:0000256" key="3">
    <source>
        <dbReference type="SAM" id="Coils"/>
    </source>
</evidence>
<dbReference type="AlphaFoldDB" id="F0SE41"/>
<evidence type="ECO:0000259" key="4">
    <source>
        <dbReference type="PROSITE" id="PS50043"/>
    </source>
</evidence>
<dbReference type="PANTHER" id="PTHR43214">
    <property type="entry name" value="TWO-COMPONENT RESPONSE REGULATOR"/>
    <property type="match status" value="1"/>
</dbReference>